<evidence type="ECO:0000256" key="1">
    <source>
        <dbReference type="SAM" id="MobiDB-lite"/>
    </source>
</evidence>
<evidence type="ECO:0000313" key="2">
    <source>
        <dbReference type="EMBL" id="MCD2492731.1"/>
    </source>
</evidence>
<name>A0AAP2W908_9FIRM</name>
<evidence type="ECO:0000313" key="3">
    <source>
        <dbReference type="Proteomes" id="UP001299265"/>
    </source>
</evidence>
<dbReference type="RefSeq" id="WP_231062617.1">
    <property type="nucleotide sequence ID" value="NZ_JAJNOR010000005.1"/>
</dbReference>
<proteinExistence type="predicted"/>
<accession>A0AAP2W908</accession>
<protein>
    <submittedName>
        <fullName evidence="2">Esterase</fullName>
    </submittedName>
</protein>
<feature type="compositionally biased region" description="Polar residues" evidence="1">
    <location>
        <begin position="130"/>
        <end position="139"/>
    </location>
</feature>
<organism evidence="2 3">
    <name type="scientific">Lientehia hominis</name>
    <dbReference type="NCBI Taxonomy" id="2897778"/>
    <lineage>
        <taxon>Bacteria</taxon>
        <taxon>Bacillati</taxon>
        <taxon>Bacillota</taxon>
        <taxon>Clostridia</taxon>
        <taxon>Lachnospirales</taxon>
        <taxon>Lachnospiraceae</taxon>
        <taxon>Lientehia</taxon>
    </lineage>
</organism>
<keyword evidence="3" id="KW-1185">Reference proteome</keyword>
<sequence length="152" mass="16640">MVSKLEELKKYAGGSEVELPGFVSDEPFVVKLKRPSLLEMAESGTISNPLLGTAAELFRDGVTKPINSGEKFKDMAQVLHCIAEAALVEPSYQELKEAGIQLTDFQLLHIYDYVQTGVNALKLFREKQGANASNESGTGAENKRQPGAKNRR</sequence>
<gene>
    <name evidence="2" type="ORF">LQE92_08830</name>
</gene>
<comment type="caution">
    <text evidence="2">The sequence shown here is derived from an EMBL/GenBank/DDBJ whole genome shotgun (WGS) entry which is preliminary data.</text>
</comment>
<feature type="region of interest" description="Disordered" evidence="1">
    <location>
        <begin position="129"/>
        <end position="152"/>
    </location>
</feature>
<dbReference type="AlphaFoldDB" id="A0AAP2W908"/>
<dbReference type="EMBL" id="JAJNOR010000005">
    <property type="protein sequence ID" value="MCD2492731.1"/>
    <property type="molecule type" value="Genomic_DNA"/>
</dbReference>
<reference evidence="2 3" key="1">
    <citation type="submission" date="2021-11" db="EMBL/GenBank/DDBJ databases">
        <title>Lacrimispora sp. nov. NSJ-141 isolated from human feces.</title>
        <authorList>
            <person name="Abdugheni R."/>
        </authorList>
    </citation>
    <scope>NUCLEOTIDE SEQUENCE [LARGE SCALE GENOMIC DNA]</scope>
    <source>
        <strain evidence="2 3">NSJ-141</strain>
    </source>
</reference>
<dbReference type="Proteomes" id="UP001299265">
    <property type="component" value="Unassembled WGS sequence"/>
</dbReference>